<gene>
    <name evidence="3" type="ORF">GGQ99_002307</name>
</gene>
<name>A0ABR6L167_9HYPH</name>
<feature type="region of interest" description="Disordered" evidence="1">
    <location>
        <begin position="70"/>
        <end position="90"/>
    </location>
</feature>
<evidence type="ECO:0000256" key="2">
    <source>
        <dbReference type="SAM" id="SignalP"/>
    </source>
</evidence>
<feature type="chain" id="PRO_5046775970" description="Porin" evidence="2">
    <location>
        <begin position="36"/>
        <end position="380"/>
    </location>
</feature>
<keyword evidence="4" id="KW-1185">Reference proteome</keyword>
<feature type="signal peptide" evidence="2">
    <location>
        <begin position="1"/>
        <end position="35"/>
    </location>
</feature>
<keyword evidence="2" id="KW-0732">Signal</keyword>
<evidence type="ECO:0000313" key="4">
    <source>
        <dbReference type="Proteomes" id="UP000539538"/>
    </source>
</evidence>
<proteinExistence type="predicted"/>
<accession>A0ABR6L167</accession>
<feature type="compositionally biased region" description="Polar residues" evidence="1">
    <location>
        <begin position="70"/>
        <end position="88"/>
    </location>
</feature>
<evidence type="ECO:0000256" key="1">
    <source>
        <dbReference type="SAM" id="MobiDB-lite"/>
    </source>
</evidence>
<dbReference type="Proteomes" id="UP000539538">
    <property type="component" value="Unassembled WGS sequence"/>
</dbReference>
<dbReference type="InterPro" id="IPR046607">
    <property type="entry name" value="DUF6666"/>
</dbReference>
<dbReference type="Pfam" id="PF20371">
    <property type="entry name" value="DUF6666"/>
    <property type="match status" value="1"/>
</dbReference>
<organism evidence="3 4">
    <name type="scientific">Aminobacter niigataensis</name>
    <dbReference type="NCBI Taxonomy" id="83265"/>
    <lineage>
        <taxon>Bacteria</taxon>
        <taxon>Pseudomonadati</taxon>
        <taxon>Pseudomonadota</taxon>
        <taxon>Alphaproteobacteria</taxon>
        <taxon>Hyphomicrobiales</taxon>
        <taxon>Phyllobacteriaceae</taxon>
        <taxon>Aminobacter</taxon>
    </lineage>
</organism>
<dbReference type="RefSeq" id="WP_183262620.1">
    <property type="nucleotide sequence ID" value="NZ_BAAAVZ010000002.1"/>
</dbReference>
<sequence>MNSILAAAGRYAAAGMARPLVVTIALSGVIDAANAATLTPEQQAVVEKYNISEADQQKLFGTAVANTSGSGTQAKEASRQQQASSETSDGPVAGFLSGTYVWASADAYKSLGERITNINGGTGALTGSFGGVAGFNSGLSFGESTFGVQAGASIGIYDFKGRLRIVPDATALERQVFYTAGFYKRGDMSTENPSIADRLSLGVVYDGFQAERWGVNASDISLGQVRGTLGVALSESTEVGVWGTYGVNTDRAAVTVAGAPSLLTTIRAMNQKNVYVKHNFDFGGEVMAYYGIFDDEDIAKWQFGVVGKVPLSDNWSTFASANYVAPRTPSGPLGSGQEQFNASVGIAYYFGGNAASKSVTGNKELPLLDVASNRSFLITD</sequence>
<protein>
    <recommendedName>
        <fullName evidence="5">Porin</fullName>
    </recommendedName>
</protein>
<reference evidence="3 4" key="1">
    <citation type="submission" date="2020-08" db="EMBL/GenBank/DDBJ databases">
        <title>Genomic Encyclopedia of Type Strains, Phase IV (KMG-IV): sequencing the most valuable type-strain genomes for metagenomic binning, comparative biology and taxonomic classification.</title>
        <authorList>
            <person name="Goeker M."/>
        </authorList>
    </citation>
    <scope>NUCLEOTIDE SEQUENCE [LARGE SCALE GENOMIC DNA]</scope>
    <source>
        <strain evidence="3 4">DSM 7050</strain>
    </source>
</reference>
<dbReference type="EMBL" id="JACHOT010000002">
    <property type="protein sequence ID" value="MBB4650552.1"/>
    <property type="molecule type" value="Genomic_DNA"/>
</dbReference>
<comment type="caution">
    <text evidence="3">The sequence shown here is derived from an EMBL/GenBank/DDBJ whole genome shotgun (WGS) entry which is preliminary data.</text>
</comment>
<evidence type="ECO:0008006" key="5">
    <source>
        <dbReference type="Google" id="ProtNLM"/>
    </source>
</evidence>
<evidence type="ECO:0000313" key="3">
    <source>
        <dbReference type="EMBL" id="MBB4650552.1"/>
    </source>
</evidence>